<feature type="domain" description="ImpA N-terminal" evidence="2">
    <location>
        <begin position="11"/>
        <end position="129"/>
    </location>
</feature>
<reference evidence="3 4" key="1">
    <citation type="submission" date="2016-10" db="EMBL/GenBank/DDBJ databases">
        <authorList>
            <person name="de Groot N.N."/>
        </authorList>
    </citation>
    <scope>NUCLEOTIDE SEQUENCE [LARGE SCALE GENOMIC DNA]</scope>
    <source>
        <strain evidence="3 4">DSM 29340</strain>
    </source>
</reference>
<evidence type="ECO:0000256" key="1">
    <source>
        <dbReference type="SAM" id="MobiDB-lite"/>
    </source>
</evidence>
<name>A0A1H7DUS5_9RHOB</name>
<feature type="compositionally biased region" description="Gly residues" evidence="1">
    <location>
        <begin position="271"/>
        <end position="288"/>
    </location>
</feature>
<dbReference type="InterPro" id="IPR010657">
    <property type="entry name" value="ImpA_N"/>
</dbReference>
<keyword evidence="4" id="KW-1185">Reference proteome</keyword>
<dbReference type="PANTHER" id="PTHR37951">
    <property type="entry name" value="CYTOPLASMIC PROTEIN-RELATED"/>
    <property type="match status" value="1"/>
</dbReference>
<sequence length="358" mass="37743">MDLAAYLDPRDANPPSGENLEYDPVFTELELTAQPGEERQMGDEVVAAEEPDWPEVEKLALAVLERSHDIRAAVFLSEAVLRTKGLPAFAGAVHYIRKLLEDFWDSCHPEPDEDDGDVTMRINAVQGLCGQPGGQAGPSAVYVGLRRVALTESRTFGRMSLRHVEVAQGAITPPSDFDSVPDNNAVQAAFKDTDAEVQQANADAIALLLEDVDAIDGIFSDKTPGEGPALDPLVMSLRGIKNALAKYGDGSAPAASAGDAAEGDAPAADAAGGGGAGGAPAPSGGGAINGPQDVTNTLERIMDYYARQEPSSPVPILLERAKRLVSADFLTIIEDMAKEGLDEVRKIGGIKGSDEYDY</sequence>
<dbReference type="OrthoDB" id="9771118at2"/>
<feature type="region of interest" description="Disordered" evidence="1">
    <location>
        <begin position="1"/>
        <end position="21"/>
    </location>
</feature>
<dbReference type="InterPro" id="IPR017740">
    <property type="entry name" value="TssA-like"/>
</dbReference>
<dbReference type="EMBL" id="FNYD01000012">
    <property type="protein sequence ID" value="SEK03432.1"/>
    <property type="molecule type" value="Genomic_DNA"/>
</dbReference>
<dbReference type="NCBIfam" id="TIGR03363">
    <property type="entry name" value="VI_chp_8"/>
    <property type="match status" value="1"/>
</dbReference>
<feature type="compositionally biased region" description="Low complexity" evidence="1">
    <location>
        <begin position="251"/>
        <end position="270"/>
    </location>
</feature>
<feature type="region of interest" description="Disordered" evidence="1">
    <location>
        <begin position="251"/>
        <end position="293"/>
    </location>
</feature>
<dbReference type="AlphaFoldDB" id="A0A1H7DUS5"/>
<gene>
    <name evidence="3" type="ORF">SAMN05444007_11279</name>
</gene>
<protein>
    <submittedName>
        <fullName evidence="3">Type VI secretion system protein ImpA</fullName>
    </submittedName>
</protein>
<organism evidence="3 4">
    <name type="scientific">Cribrihabitans marinus</name>
    <dbReference type="NCBI Taxonomy" id="1227549"/>
    <lineage>
        <taxon>Bacteria</taxon>
        <taxon>Pseudomonadati</taxon>
        <taxon>Pseudomonadota</taxon>
        <taxon>Alphaproteobacteria</taxon>
        <taxon>Rhodobacterales</taxon>
        <taxon>Paracoccaceae</taxon>
        <taxon>Cribrihabitans</taxon>
    </lineage>
</organism>
<evidence type="ECO:0000259" key="2">
    <source>
        <dbReference type="Pfam" id="PF06812"/>
    </source>
</evidence>
<evidence type="ECO:0000313" key="4">
    <source>
        <dbReference type="Proteomes" id="UP000199379"/>
    </source>
</evidence>
<accession>A0A1H7DUS5</accession>
<proteinExistence type="predicted"/>
<evidence type="ECO:0000313" key="3">
    <source>
        <dbReference type="EMBL" id="SEK03432.1"/>
    </source>
</evidence>
<dbReference type="RefSeq" id="WP_092370477.1">
    <property type="nucleotide sequence ID" value="NZ_FNYD01000012.1"/>
</dbReference>
<dbReference type="Pfam" id="PF06812">
    <property type="entry name" value="ImpA_N"/>
    <property type="match status" value="1"/>
</dbReference>
<dbReference type="STRING" id="1227549.SAMN05444007_11279"/>
<dbReference type="PANTHER" id="PTHR37951:SF1">
    <property type="entry name" value="TYPE VI SECRETION SYSTEM COMPONENT TSSA1"/>
    <property type="match status" value="1"/>
</dbReference>
<dbReference type="Proteomes" id="UP000199379">
    <property type="component" value="Unassembled WGS sequence"/>
</dbReference>